<organism evidence="1">
    <name type="scientific">marine sediment metagenome</name>
    <dbReference type="NCBI Taxonomy" id="412755"/>
    <lineage>
        <taxon>unclassified sequences</taxon>
        <taxon>metagenomes</taxon>
        <taxon>ecological metagenomes</taxon>
    </lineage>
</organism>
<proteinExistence type="predicted"/>
<sequence length="41" mass="4937">MDGIKQQRWAKHRPELRIPPVSFLEKRAPVFNRDRYGQSDL</sequence>
<name>X1EUN0_9ZZZZ</name>
<protein>
    <submittedName>
        <fullName evidence="1">Uncharacterized protein</fullName>
    </submittedName>
</protein>
<comment type="caution">
    <text evidence="1">The sequence shown here is derived from an EMBL/GenBank/DDBJ whole genome shotgun (WGS) entry which is preliminary data.</text>
</comment>
<dbReference type="EMBL" id="BARU01004815">
    <property type="protein sequence ID" value="GAH23980.1"/>
    <property type="molecule type" value="Genomic_DNA"/>
</dbReference>
<dbReference type="AlphaFoldDB" id="X1EUN0"/>
<reference evidence="1" key="1">
    <citation type="journal article" date="2014" name="Front. Microbiol.">
        <title>High frequency of phylogenetically diverse reductive dehalogenase-homologous genes in deep subseafloor sedimentary metagenomes.</title>
        <authorList>
            <person name="Kawai M."/>
            <person name="Futagami T."/>
            <person name="Toyoda A."/>
            <person name="Takaki Y."/>
            <person name="Nishi S."/>
            <person name="Hori S."/>
            <person name="Arai W."/>
            <person name="Tsubouchi T."/>
            <person name="Morono Y."/>
            <person name="Uchiyama I."/>
            <person name="Ito T."/>
            <person name="Fujiyama A."/>
            <person name="Inagaki F."/>
            <person name="Takami H."/>
        </authorList>
    </citation>
    <scope>NUCLEOTIDE SEQUENCE</scope>
    <source>
        <strain evidence="1">Expedition CK06-06</strain>
    </source>
</reference>
<accession>X1EUN0</accession>
<feature type="non-terminal residue" evidence="1">
    <location>
        <position position="41"/>
    </location>
</feature>
<evidence type="ECO:0000313" key="1">
    <source>
        <dbReference type="EMBL" id="GAH23980.1"/>
    </source>
</evidence>
<gene>
    <name evidence="1" type="ORF">S03H2_09458</name>
</gene>